<keyword evidence="3" id="KW-1185">Reference proteome</keyword>
<keyword evidence="1" id="KW-0812">Transmembrane</keyword>
<keyword evidence="1" id="KW-0472">Membrane</keyword>
<gene>
    <name evidence="2" type="ORF">OG929_44540</name>
</gene>
<name>A0ABZ1XBA6_9ACTN</name>
<evidence type="ECO:0000313" key="2">
    <source>
        <dbReference type="EMBL" id="WUT48907.1"/>
    </source>
</evidence>
<evidence type="ECO:0008006" key="4">
    <source>
        <dbReference type="Google" id="ProtNLM"/>
    </source>
</evidence>
<evidence type="ECO:0000256" key="1">
    <source>
        <dbReference type="SAM" id="Phobius"/>
    </source>
</evidence>
<evidence type="ECO:0000313" key="3">
    <source>
        <dbReference type="Proteomes" id="UP001432168"/>
    </source>
</evidence>
<dbReference type="EMBL" id="CP109011">
    <property type="protein sequence ID" value="WUT48907.1"/>
    <property type="molecule type" value="Genomic_DNA"/>
</dbReference>
<dbReference type="Proteomes" id="UP001432168">
    <property type="component" value="Chromosome"/>
</dbReference>
<feature type="transmembrane region" description="Helical" evidence="1">
    <location>
        <begin position="57"/>
        <end position="77"/>
    </location>
</feature>
<feature type="transmembrane region" description="Helical" evidence="1">
    <location>
        <begin position="33"/>
        <end position="51"/>
    </location>
</feature>
<protein>
    <recommendedName>
        <fullName evidence="4">Integral membrane protein</fullName>
    </recommendedName>
</protein>
<accession>A0ABZ1XBA6</accession>
<dbReference type="RefSeq" id="WP_329272528.1">
    <property type="nucleotide sequence ID" value="NZ_CP109011.1"/>
</dbReference>
<proteinExistence type="predicted"/>
<organism evidence="2 3">
    <name type="scientific">Streptomyces pseudovenezuelae</name>
    <dbReference type="NCBI Taxonomy" id="67350"/>
    <lineage>
        <taxon>Bacteria</taxon>
        <taxon>Bacillati</taxon>
        <taxon>Actinomycetota</taxon>
        <taxon>Actinomycetes</taxon>
        <taxon>Kitasatosporales</taxon>
        <taxon>Streptomycetaceae</taxon>
        <taxon>Streptomyces</taxon>
        <taxon>Streptomyces aurantiacus group</taxon>
    </lineage>
</organism>
<sequence length="267" mass="27793">MPRTHRLRGGTHCGHRASGAPVSAAAVLRPMRAALFAAVCVVTTALGHALMSGDLLPWWAVGVAFVATASAGWWLTLRERGVETVVGATVVAQGLQHLLFSLAPGLVSARNTAAGAPEASGVSATHHGMAAMSHSGMLMHHPGTMVRPAEEPLLSVVTHGGSGGMLLAHLLAAVACGVWLWRGEAAVHRIGRALAAALFAPLRRVCRVLFRTAAWCELPSRRAAAGGPECRRSTPAELRHAVVRRGPPRPGTAVCRLSHQPLLAIGS</sequence>
<reference evidence="2" key="1">
    <citation type="submission" date="2022-10" db="EMBL/GenBank/DDBJ databases">
        <title>The complete genomes of actinobacterial strains from the NBC collection.</title>
        <authorList>
            <person name="Joergensen T.S."/>
            <person name="Alvarez Arevalo M."/>
            <person name="Sterndorff E.B."/>
            <person name="Faurdal D."/>
            <person name="Vuksanovic O."/>
            <person name="Mourched A.-S."/>
            <person name="Charusanti P."/>
            <person name="Shaw S."/>
            <person name="Blin K."/>
            <person name="Weber T."/>
        </authorList>
    </citation>
    <scope>NUCLEOTIDE SEQUENCE</scope>
    <source>
        <strain evidence="2">NBC_00686</strain>
    </source>
</reference>
<keyword evidence="1" id="KW-1133">Transmembrane helix</keyword>